<dbReference type="Proteomes" id="UP000569732">
    <property type="component" value="Unassembled WGS sequence"/>
</dbReference>
<accession>A0A853I7C6</accession>
<evidence type="ECO:0000313" key="1">
    <source>
        <dbReference type="EMBL" id="NYZ66558.1"/>
    </source>
</evidence>
<gene>
    <name evidence="1" type="ORF">H0A36_11115</name>
</gene>
<protein>
    <submittedName>
        <fullName evidence="1">Type 1 pili tip component</fullName>
    </submittedName>
</protein>
<dbReference type="RefSeq" id="WP_180568587.1">
    <property type="nucleotide sequence ID" value="NZ_JACCKB010000015.1"/>
</dbReference>
<proteinExistence type="predicted"/>
<reference evidence="1 2" key="1">
    <citation type="submission" date="2020-07" db="EMBL/GenBank/DDBJ databases">
        <title>Endozoicomonas sp. nov., isolated from sediment.</title>
        <authorList>
            <person name="Gu T."/>
        </authorList>
    </citation>
    <scope>NUCLEOTIDE SEQUENCE [LARGE SCALE GENOMIC DNA]</scope>
    <source>
        <strain evidence="1 2">SM1973</strain>
    </source>
</reference>
<dbReference type="EMBL" id="JACCKB010000015">
    <property type="protein sequence ID" value="NYZ66558.1"/>
    <property type="molecule type" value="Genomic_DNA"/>
</dbReference>
<comment type="caution">
    <text evidence="1">The sequence shown here is derived from an EMBL/GenBank/DDBJ whole genome shotgun (WGS) entry which is preliminary data.</text>
</comment>
<evidence type="ECO:0000313" key="2">
    <source>
        <dbReference type="Proteomes" id="UP000569732"/>
    </source>
</evidence>
<organism evidence="1 2">
    <name type="scientific">Spartinivicinus marinus</name>
    <dbReference type="NCBI Taxonomy" id="2994442"/>
    <lineage>
        <taxon>Bacteria</taxon>
        <taxon>Pseudomonadati</taxon>
        <taxon>Pseudomonadota</taxon>
        <taxon>Gammaproteobacteria</taxon>
        <taxon>Oceanospirillales</taxon>
        <taxon>Zooshikellaceae</taxon>
        <taxon>Spartinivicinus</taxon>
    </lineage>
</organism>
<sequence length="108" mass="12287">MKIRNLLELWGSPDKEQRTRKFYEIRLTQHDAAKIAAIADLYKGRSEQQIITDLLTAALDELEEAFPYQPGSKVVAHDEDGNPIYEDVGLTPQFISLTKQHLASMQSE</sequence>
<dbReference type="AlphaFoldDB" id="A0A853I7C6"/>
<name>A0A853I7C6_9GAMM</name>
<keyword evidence="2" id="KW-1185">Reference proteome</keyword>